<evidence type="ECO:0000256" key="1">
    <source>
        <dbReference type="ARBA" id="ARBA00004323"/>
    </source>
</evidence>
<evidence type="ECO:0000313" key="7">
    <source>
        <dbReference type="EMBL" id="GAQ81952.1"/>
    </source>
</evidence>
<dbReference type="OrthoDB" id="1924787at2759"/>
<keyword evidence="4" id="KW-0333">Golgi apparatus</keyword>
<evidence type="ECO:0000256" key="2">
    <source>
        <dbReference type="ARBA" id="ARBA00010271"/>
    </source>
</evidence>
<proteinExistence type="inferred from homology"/>
<dbReference type="InterPro" id="IPR040911">
    <property type="entry name" value="Exostosin_GT47"/>
</dbReference>
<sequence>MRSVRLPVVVIAVALLVVAKRSLLGALDWDSSDDASGFRYQVTRQGNGMSAGESGASGDKWSSCRPDQLIYVYDLPPQFNVDLTTKECNLWWWAHPRNACVVYSGEHWGIGPPLRDKKFSALGTDEKLWADTGQHALEVMFHHYLEKLYPCRTLDPEAAAAFYVPLYAGNLWHAQTAHECGSNQTCCPTVPTLARLSSELDAALKRLPYIGRHEGRDHFVTMALSTYFGVKNSTCCDSGLLNTPYTRAMTILGTQPAEGHKDRQVNIPYPTAFHPVSLSDVTSHQSLITASDRPFFVSFAGSLNRTWGLNSGRDVRAALKEQCDLQPDTCHLLVCAKFECSIAENVELYLRSTFCLQPPGDSPTRRGVFDAIQAGCVPVLFMHETVSPYVEFLPELDKYSIFIPMDDVIRKGVNVIESLKKVSNGEIVAKRECMASILPRLVYRNVLRTLESEGGLEGPDIRAKLLAEWTGAYEVAVQAALAKMQHRVRKKDDQ</sequence>
<reference evidence="7 8" key="1">
    <citation type="journal article" date="2014" name="Nat. Commun.">
        <title>Klebsormidium flaccidum genome reveals primary factors for plant terrestrial adaptation.</title>
        <authorList>
            <person name="Hori K."/>
            <person name="Maruyama F."/>
            <person name="Fujisawa T."/>
            <person name="Togashi T."/>
            <person name="Yamamoto N."/>
            <person name="Seo M."/>
            <person name="Sato S."/>
            <person name="Yamada T."/>
            <person name="Mori H."/>
            <person name="Tajima N."/>
            <person name="Moriyama T."/>
            <person name="Ikeuchi M."/>
            <person name="Watanabe M."/>
            <person name="Wada H."/>
            <person name="Kobayashi K."/>
            <person name="Saito M."/>
            <person name="Masuda T."/>
            <person name="Sasaki-Sekimoto Y."/>
            <person name="Mashiguchi K."/>
            <person name="Awai K."/>
            <person name="Shimojima M."/>
            <person name="Masuda S."/>
            <person name="Iwai M."/>
            <person name="Nobusawa T."/>
            <person name="Narise T."/>
            <person name="Kondo S."/>
            <person name="Saito H."/>
            <person name="Sato R."/>
            <person name="Murakawa M."/>
            <person name="Ihara Y."/>
            <person name="Oshima-Yamada Y."/>
            <person name="Ohtaka K."/>
            <person name="Satoh M."/>
            <person name="Sonobe K."/>
            <person name="Ishii M."/>
            <person name="Ohtani R."/>
            <person name="Kanamori-Sato M."/>
            <person name="Honoki R."/>
            <person name="Miyazaki D."/>
            <person name="Mochizuki H."/>
            <person name="Umetsu J."/>
            <person name="Higashi K."/>
            <person name="Shibata D."/>
            <person name="Kamiya Y."/>
            <person name="Sato N."/>
            <person name="Nakamura Y."/>
            <person name="Tabata S."/>
            <person name="Ida S."/>
            <person name="Kurokawa K."/>
            <person name="Ohta H."/>
        </authorList>
    </citation>
    <scope>NUCLEOTIDE SEQUENCE [LARGE SCALE GENOMIC DNA]</scope>
    <source>
        <strain evidence="7 8">NIES-2285</strain>
    </source>
</reference>
<gene>
    <name evidence="7" type="ORF">KFL_000960030</name>
</gene>
<keyword evidence="3" id="KW-0735">Signal-anchor</keyword>
<keyword evidence="5" id="KW-0732">Signal</keyword>
<dbReference type="EMBL" id="DF237045">
    <property type="protein sequence ID" value="GAQ81952.1"/>
    <property type="molecule type" value="Genomic_DNA"/>
</dbReference>
<evidence type="ECO:0000256" key="4">
    <source>
        <dbReference type="ARBA" id="ARBA00023034"/>
    </source>
</evidence>
<feature type="domain" description="Exostosin GT47" evidence="6">
    <location>
        <begin position="69"/>
        <end position="414"/>
    </location>
</feature>
<keyword evidence="3" id="KW-0812">Transmembrane</keyword>
<evidence type="ECO:0000313" key="8">
    <source>
        <dbReference type="Proteomes" id="UP000054558"/>
    </source>
</evidence>
<dbReference type="STRING" id="105231.A0A0U9HL18"/>
<evidence type="ECO:0000256" key="3">
    <source>
        <dbReference type="ARBA" id="ARBA00022968"/>
    </source>
</evidence>
<comment type="similarity">
    <text evidence="2">Belongs to the glycosyltransferase 47 family.</text>
</comment>
<protein>
    <recommendedName>
        <fullName evidence="6">Exostosin GT47 domain-containing protein</fullName>
    </recommendedName>
</protein>
<dbReference type="PANTHER" id="PTHR11062:SF117">
    <property type="entry name" value="XYLOGLUCAN-SPECIFIC GALACTURONOSYLTRANSFERASE 1"/>
    <property type="match status" value="1"/>
</dbReference>
<feature type="signal peptide" evidence="5">
    <location>
        <begin position="1"/>
        <end position="19"/>
    </location>
</feature>
<dbReference type="GO" id="GO:0016757">
    <property type="term" value="F:glycosyltransferase activity"/>
    <property type="evidence" value="ECO:0007669"/>
    <property type="project" value="InterPro"/>
</dbReference>
<comment type="subcellular location">
    <subcellularLocation>
        <location evidence="1">Golgi apparatus membrane</location>
        <topology evidence="1">Single-pass type II membrane protein</topology>
    </subcellularLocation>
</comment>
<evidence type="ECO:0000256" key="5">
    <source>
        <dbReference type="SAM" id="SignalP"/>
    </source>
</evidence>
<accession>A0A0U9HL18</accession>
<dbReference type="Proteomes" id="UP000054558">
    <property type="component" value="Unassembled WGS sequence"/>
</dbReference>
<dbReference type="GO" id="GO:0000139">
    <property type="term" value="C:Golgi membrane"/>
    <property type="evidence" value="ECO:0007669"/>
    <property type="project" value="UniProtKB-SubCell"/>
</dbReference>
<keyword evidence="8" id="KW-1185">Reference proteome</keyword>
<dbReference type="InterPro" id="IPR004263">
    <property type="entry name" value="Exostosin"/>
</dbReference>
<dbReference type="PANTHER" id="PTHR11062">
    <property type="entry name" value="EXOSTOSIN HEPARAN SULFATE GLYCOSYLTRANSFERASE -RELATED"/>
    <property type="match status" value="1"/>
</dbReference>
<feature type="chain" id="PRO_5006864994" description="Exostosin GT47 domain-containing protein" evidence="5">
    <location>
        <begin position="20"/>
        <end position="494"/>
    </location>
</feature>
<evidence type="ECO:0000259" key="6">
    <source>
        <dbReference type="Pfam" id="PF03016"/>
    </source>
</evidence>
<dbReference type="AlphaFoldDB" id="A0A0U9HL18"/>
<dbReference type="OMA" id="EWDIKIK"/>
<dbReference type="Pfam" id="PF03016">
    <property type="entry name" value="Exostosin_GT47"/>
    <property type="match status" value="1"/>
</dbReference>
<organism evidence="7 8">
    <name type="scientific">Klebsormidium nitens</name>
    <name type="common">Green alga</name>
    <name type="synonym">Ulothrix nitens</name>
    <dbReference type="NCBI Taxonomy" id="105231"/>
    <lineage>
        <taxon>Eukaryota</taxon>
        <taxon>Viridiplantae</taxon>
        <taxon>Streptophyta</taxon>
        <taxon>Klebsormidiophyceae</taxon>
        <taxon>Klebsormidiales</taxon>
        <taxon>Klebsormidiaceae</taxon>
        <taxon>Klebsormidium</taxon>
    </lineage>
</organism>
<name>A0A0U9HL18_KLENI</name>